<evidence type="ECO:0000313" key="8">
    <source>
        <dbReference type="Proteomes" id="UP000216339"/>
    </source>
</evidence>
<keyword evidence="8" id="KW-1185">Reference proteome</keyword>
<reference evidence="7 8" key="1">
    <citation type="submission" date="2016-11" db="EMBL/GenBank/DDBJ databases">
        <title>Study of marine rhodopsin-containing bacteria.</title>
        <authorList>
            <person name="Yoshizawa S."/>
            <person name="Kumagai Y."/>
            <person name="Kogure K."/>
        </authorList>
    </citation>
    <scope>NUCLEOTIDE SEQUENCE [LARGE SCALE GENOMIC DNA]</scope>
    <source>
        <strain evidence="7 8">SAORIC-28</strain>
    </source>
</reference>
<dbReference type="Pfam" id="PF03466">
    <property type="entry name" value="LysR_substrate"/>
    <property type="match status" value="1"/>
</dbReference>
<protein>
    <recommendedName>
        <fullName evidence="6">HTH lysR-type domain-containing protein</fullName>
    </recommendedName>
</protein>
<keyword evidence="2" id="KW-0805">Transcription regulation</keyword>
<dbReference type="Pfam" id="PF00126">
    <property type="entry name" value="HTH_1"/>
    <property type="match status" value="1"/>
</dbReference>
<keyword evidence="5" id="KW-0804">Transcription</keyword>
<dbReference type="SUPFAM" id="SSF53850">
    <property type="entry name" value="Periplasmic binding protein-like II"/>
    <property type="match status" value="1"/>
</dbReference>
<dbReference type="CDD" id="cd08411">
    <property type="entry name" value="PBP2_OxyR"/>
    <property type="match status" value="1"/>
</dbReference>
<dbReference type="RefSeq" id="WP_095512660.1">
    <property type="nucleotide sequence ID" value="NZ_MQWD01000010.1"/>
</dbReference>
<organism evidence="7 8">
    <name type="scientific">Rubrivirga marina</name>
    <dbReference type="NCBI Taxonomy" id="1196024"/>
    <lineage>
        <taxon>Bacteria</taxon>
        <taxon>Pseudomonadati</taxon>
        <taxon>Rhodothermota</taxon>
        <taxon>Rhodothermia</taxon>
        <taxon>Rhodothermales</taxon>
        <taxon>Rubricoccaceae</taxon>
        <taxon>Rubrivirga</taxon>
    </lineage>
</organism>
<dbReference type="GO" id="GO:0032993">
    <property type="term" value="C:protein-DNA complex"/>
    <property type="evidence" value="ECO:0007669"/>
    <property type="project" value="TreeGrafter"/>
</dbReference>
<keyword evidence="3" id="KW-0238">DNA-binding</keyword>
<evidence type="ECO:0000256" key="1">
    <source>
        <dbReference type="ARBA" id="ARBA00009437"/>
    </source>
</evidence>
<dbReference type="OrthoDB" id="9803735at2"/>
<dbReference type="InterPro" id="IPR036388">
    <property type="entry name" value="WH-like_DNA-bd_sf"/>
</dbReference>
<evidence type="ECO:0000256" key="2">
    <source>
        <dbReference type="ARBA" id="ARBA00023015"/>
    </source>
</evidence>
<proteinExistence type="inferred from homology"/>
<accession>A0A271ISK5</accession>
<gene>
    <name evidence="7" type="ORF">BSZ37_21205</name>
</gene>
<dbReference type="AlphaFoldDB" id="A0A271ISK5"/>
<sequence>MTLLQLTYAVALDRHGHFGRAAEACHVTQPALSAGLQKLEAELGVVLFDRAAHPIEPTEVGRAVVAQARQVLAEAERLEDLVSEATGELAGELRVGILSTLAPYLIPLVIGPFARRYPGVELVFEELVAETISDHVRRDLLDAGLVATPPTVRGVEEVPLFEEPLVGYVAPGHRLYDQDAIGVEDLSPDDVWVMREGHCFRDQALDLLARGAAGRPDAKAVQFESGNLETLQRIVDRGYGMTLLPWLAVQGQGSHAPASVRPFRAPAPSRTVRLVYAATLVRRQLVRAFAAEVARAAAADLPEGAVLYAPEG</sequence>
<dbReference type="EMBL" id="MQWD01000010">
    <property type="protein sequence ID" value="PAP74183.1"/>
    <property type="molecule type" value="Genomic_DNA"/>
</dbReference>
<evidence type="ECO:0000256" key="4">
    <source>
        <dbReference type="ARBA" id="ARBA00023159"/>
    </source>
</evidence>
<comment type="caution">
    <text evidence="7">The sequence shown here is derived from an EMBL/GenBank/DDBJ whole genome shotgun (WGS) entry which is preliminary data.</text>
</comment>
<keyword evidence="4" id="KW-0010">Activator</keyword>
<feature type="domain" description="HTH lysR-type" evidence="6">
    <location>
        <begin position="1"/>
        <end position="58"/>
    </location>
</feature>
<dbReference type="PROSITE" id="PS50931">
    <property type="entry name" value="HTH_LYSR"/>
    <property type="match status" value="1"/>
</dbReference>
<evidence type="ECO:0000259" key="6">
    <source>
        <dbReference type="PROSITE" id="PS50931"/>
    </source>
</evidence>
<dbReference type="Proteomes" id="UP000216339">
    <property type="component" value="Unassembled WGS sequence"/>
</dbReference>
<dbReference type="PANTHER" id="PTHR30346">
    <property type="entry name" value="TRANSCRIPTIONAL DUAL REGULATOR HCAR-RELATED"/>
    <property type="match status" value="1"/>
</dbReference>
<dbReference type="Gene3D" id="1.10.10.10">
    <property type="entry name" value="Winged helix-like DNA-binding domain superfamily/Winged helix DNA-binding domain"/>
    <property type="match status" value="1"/>
</dbReference>
<dbReference type="InterPro" id="IPR036390">
    <property type="entry name" value="WH_DNA-bd_sf"/>
</dbReference>
<evidence type="ECO:0000256" key="3">
    <source>
        <dbReference type="ARBA" id="ARBA00023125"/>
    </source>
</evidence>
<name>A0A271ISK5_9BACT</name>
<dbReference type="PANTHER" id="PTHR30346:SF26">
    <property type="entry name" value="HYDROGEN PEROXIDE-INDUCIBLE GENES ACTIVATOR"/>
    <property type="match status" value="1"/>
</dbReference>
<dbReference type="SUPFAM" id="SSF46785">
    <property type="entry name" value="Winged helix' DNA-binding domain"/>
    <property type="match status" value="1"/>
</dbReference>
<dbReference type="InterPro" id="IPR005119">
    <property type="entry name" value="LysR_subst-bd"/>
</dbReference>
<dbReference type="GO" id="GO:0003700">
    <property type="term" value="F:DNA-binding transcription factor activity"/>
    <property type="evidence" value="ECO:0007669"/>
    <property type="project" value="InterPro"/>
</dbReference>
<evidence type="ECO:0000313" key="7">
    <source>
        <dbReference type="EMBL" id="PAP74183.1"/>
    </source>
</evidence>
<dbReference type="GO" id="GO:0003677">
    <property type="term" value="F:DNA binding"/>
    <property type="evidence" value="ECO:0007669"/>
    <property type="project" value="UniProtKB-KW"/>
</dbReference>
<comment type="similarity">
    <text evidence="1">Belongs to the LysR transcriptional regulatory family.</text>
</comment>
<dbReference type="PRINTS" id="PR00039">
    <property type="entry name" value="HTHLYSR"/>
</dbReference>
<dbReference type="FunFam" id="1.10.10.10:FF:000001">
    <property type="entry name" value="LysR family transcriptional regulator"/>
    <property type="match status" value="1"/>
</dbReference>
<dbReference type="Gene3D" id="3.40.190.10">
    <property type="entry name" value="Periplasmic binding protein-like II"/>
    <property type="match status" value="2"/>
</dbReference>
<evidence type="ECO:0000256" key="5">
    <source>
        <dbReference type="ARBA" id="ARBA00023163"/>
    </source>
</evidence>
<dbReference type="InterPro" id="IPR000847">
    <property type="entry name" value="LysR_HTH_N"/>
</dbReference>